<dbReference type="EMBL" id="BDQF01000014">
    <property type="protein sequence ID" value="GAW82835.1"/>
    <property type="molecule type" value="Genomic_DNA"/>
</dbReference>
<reference evidence="9" key="1">
    <citation type="submission" date="2017-04" db="EMBL/GenBank/DDBJ databases">
        <title>Plasmodium gonderi genome.</title>
        <authorList>
            <person name="Arisue N."/>
            <person name="Honma H."/>
            <person name="Kawai S."/>
            <person name="Tougan T."/>
            <person name="Tanabe K."/>
            <person name="Horii T."/>
        </authorList>
    </citation>
    <scope>NUCLEOTIDE SEQUENCE [LARGE SCALE GENOMIC DNA]</scope>
    <source>
        <strain evidence="9">ATCC 30045</strain>
    </source>
</reference>
<evidence type="ECO:0000313" key="8">
    <source>
        <dbReference type="EMBL" id="GAW82835.1"/>
    </source>
</evidence>
<feature type="region of interest" description="Disordered" evidence="6">
    <location>
        <begin position="770"/>
        <end position="798"/>
    </location>
</feature>
<dbReference type="GO" id="GO:0008270">
    <property type="term" value="F:zinc ion binding"/>
    <property type="evidence" value="ECO:0007669"/>
    <property type="project" value="UniProtKB-KW"/>
</dbReference>
<gene>
    <name evidence="8" type="ORF">PGO_131070</name>
</gene>
<keyword evidence="1 5" id="KW-0479">Metal-binding</keyword>
<evidence type="ECO:0000259" key="7">
    <source>
        <dbReference type="PROSITE" id="PS50103"/>
    </source>
</evidence>
<dbReference type="OrthoDB" id="410307at2759"/>
<sequence length="1017" mass="116212">MNDKSHKHAHQVQSETLSLIKKQFFKTKLCPFQKNKNYCLNESNCHYAHSIDELKPMPDLRNTKLCDYVKKKMPCRNINCKFAHDIDTLKPSVHLATYKSTICSFWGKGKCFNGSKCRFAHGTEDIKTNENIDMIECSNYNKKNKNKIKSNITDLKQGTASTYSFNTCDYSINASSENTNVSSSYDKDTDIFMLKSSITNNEKTKRKNKSNNFHSNNEVLAQDTNENLRQEITDANIQFCASRNRNSIKEVINKIENIALSTFIENNDKYTKVIKYLLNENNLLKESIKKEKVNTIVEEEHSQKMRMKHNDVISGDMKMEGTKPDSMNNDRSYANRNFTNRHCTNQNSTNRNCINQNSNETHFGYTSTMVAEEKNSKCKMNSDDLSKYVLPEVVSNNFLFTNEKRNPNYIMSNLDDEMKADDNLNNIIKTIDDILISQNVESFPSVNDTYSPYEYKDAFAVKNNSDMVNREYENLLSNLKSFESVRNAYPNVNSENIVDNSKQLICDIIEQDVSDQAFEKSILNYEPQGRKKKNCYEEKFVGPVSRLIPYGISFNGSMENGSMNNGSMDNGSMDNGSMINAKKSVRSTSFTTHLQELDELGPFKDFSPFALHHKEFPNQDLTLNQKQKTTQMQKMNKDELSRNIDIDTWKNEMILLRDDKKTRAIDNHDSVGDLSNLNYMKSNGSNDDVRGIVDNGFSTNTHSVNGFSTNTHSVNGFSTNAHSMNGFSTNVHSRNGFSTNAHSMNGFSTNGFITKAFPINDNFGGVGEANKRRSCGKNQIPPHLSNSKNKNSSYMNSSNMVNSNLMQKKLRDSTTMVKEKNAKLNLREFPDLNDNGMNMDKSSPFINDKYDILKKIKCLISNELLYNEINNTHSSMKNINYINSLNENNYLLKKNIQLNDSVHSTSNCNTSIPDIHNLTFLNNNNIENNNNSWFDKVNNGHNVGTRNADLNDENSCVLLNMDFSNYKKEGNNENDIWNSSSNLNEFVYPMISHGWMNEKKNDDFFTISKSVNMSSLN</sequence>
<keyword evidence="4 5" id="KW-0862">Zinc</keyword>
<protein>
    <recommendedName>
        <fullName evidence="7">C3H1-type domain-containing protein</fullName>
    </recommendedName>
</protein>
<dbReference type="PANTHER" id="PTHR12547:SF18">
    <property type="entry name" value="PROTEIN TIS11"/>
    <property type="match status" value="1"/>
</dbReference>
<accession>A0A1Y1JN14</accession>
<dbReference type="InterPro" id="IPR045877">
    <property type="entry name" value="ZFP36-like"/>
</dbReference>
<dbReference type="GeneID" id="39749573"/>
<dbReference type="InterPro" id="IPR036855">
    <property type="entry name" value="Znf_CCCH_sf"/>
</dbReference>
<keyword evidence="9" id="KW-1185">Reference proteome</keyword>
<feature type="zinc finger region" description="C3H1-type" evidence="5">
    <location>
        <begin position="97"/>
        <end position="124"/>
    </location>
</feature>
<keyword evidence="3 5" id="KW-0863">Zinc-finger</keyword>
<evidence type="ECO:0000256" key="4">
    <source>
        <dbReference type="ARBA" id="ARBA00022833"/>
    </source>
</evidence>
<name>A0A1Y1JN14_PLAGO</name>
<feature type="domain" description="C3H1-type" evidence="7">
    <location>
        <begin position="24"/>
        <end position="52"/>
    </location>
</feature>
<dbReference type="GO" id="GO:0003729">
    <property type="term" value="F:mRNA binding"/>
    <property type="evidence" value="ECO:0007669"/>
    <property type="project" value="InterPro"/>
</dbReference>
<dbReference type="Proteomes" id="UP000195521">
    <property type="component" value="Unassembled WGS sequence"/>
</dbReference>
<evidence type="ECO:0000256" key="5">
    <source>
        <dbReference type="PROSITE-ProRule" id="PRU00723"/>
    </source>
</evidence>
<dbReference type="SMART" id="SM00356">
    <property type="entry name" value="ZnF_C3H1"/>
    <property type="match status" value="3"/>
</dbReference>
<dbReference type="AlphaFoldDB" id="A0A1Y1JN14"/>
<dbReference type="OMA" id="HYAHSID"/>
<evidence type="ECO:0000256" key="6">
    <source>
        <dbReference type="SAM" id="MobiDB-lite"/>
    </source>
</evidence>
<evidence type="ECO:0000256" key="3">
    <source>
        <dbReference type="ARBA" id="ARBA00022771"/>
    </source>
</evidence>
<dbReference type="Gene3D" id="3.30.1370.210">
    <property type="match status" value="1"/>
</dbReference>
<feature type="domain" description="C3H1-type" evidence="7">
    <location>
        <begin position="60"/>
        <end position="87"/>
    </location>
</feature>
<dbReference type="PANTHER" id="PTHR12547">
    <property type="entry name" value="CCCH ZINC FINGER/TIS11-RELATED"/>
    <property type="match status" value="1"/>
</dbReference>
<evidence type="ECO:0000313" key="9">
    <source>
        <dbReference type="Proteomes" id="UP000195521"/>
    </source>
</evidence>
<dbReference type="RefSeq" id="XP_028545424.1">
    <property type="nucleotide sequence ID" value="XM_028689623.1"/>
</dbReference>
<proteinExistence type="predicted"/>
<organism evidence="8 9">
    <name type="scientific">Plasmodium gonderi</name>
    <dbReference type="NCBI Taxonomy" id="77519"/>
    <lineage>
        <taxon>Eukaryota</taxon>
        <taxon>Sar</taxon>
        <taxon>Alveolata</taxon>
        <taxon>Apicomplexa</taxon>
        <taxon>Aconoidasida</taxon>
        <taxon>Haemosporida</taxon>
        <taxon>Plasmodiidae</taxon>
        <taxon>Plasmodium</taxon>
        <taxon>Plasmodium (Plasmodium)</taxon>
    </lineage>
</organism>
<evidence type="ECO:0000256" key="1">
    <source>
        <dbReference type="ARBA" id="ARBA00022723"/>
    </source>
</evidence>
<evidence type="ECO:0000256" key="2">
    <source>
        <dbReference type="ARBA" id="ARBA00022737"/>
    </source>
</evidence>
<feature type="zinc finger region" description="C3H1-type" evidence="5">
    <location>
        <begin position="24"/>
        <end position="52"/>
    </location>
</feature>
<keyword evidence="2" id="KW-0677">Repeat</keyword>
<comment type="caution">
    <text evidence="8">The sequence shown here is derived from an EMBL/GenBank/DDBJ whole genome shotgun (WGS) entry which is preliminary data.</text>
</comment>
<dbReference type="InterPro" id="IPR000571">
    <property type="entry name" value="Znf_CCCH"/>
</dbReference>
<dbReference type="SUPFAM" id="SSF90229">
    <property type="entry name" value="CCCH zinc finger"/>
    <property type="match status" value="2"/>
</dbReference>
<dbReference type="Gene3D" id="4.10.1000.10">
    <property type="entry name" value="Zinc finger, CCCH-type"/>
    <property type="match status" value="1"/>
</dbReference>
<feature type="domain" description="C3H1-type" evidence="7">
    <location>
        <begin position="97"/>
        <end position="124"/>
    </location>
</feature>
<dbReference type="PROSITE" id="PS50103">
    <property type="entry name" value="ZF_C3H1"/>
    <property type="match status" value="3"/>
</dbReference>
<feature type="zinc finger region" description="C3H1-type" evidence="5">
    <location>
        <begin position="60"/>
        <end position="87"/>
    </location>
</feature>
<feature type="compositionally biased region" description="Low complexity" evidence="6">
    <location>
        <begin position="785"/>
        <end position="798"/>
    </location>
</feature>